<evidence type="ECO:0000313" key="3">
    <source>
        <dbReference type="Proteomes" id="UP001487740"/>
    </source>
</evidence>
<protein>
    <submittedName>
        <fullName evidence="2">Uncharacterized protein</fullName>
    </submittedName>
</protein>
<feature type="compositionally biased region" description="Acidic residues" evidence="1">
    <location>
        <begin position="248"/>
        <end position="257"/>
    </location>
</feature>
<name>A0AAW0SDY0_SCYPA</name>
<proteinExistence type="predicted"/>
<organism evidence="2 3">
    <name type="scientific">Scylla paramamosain</name>
    <name type="common">Mud crab</name>
    <dbReference type="NCBI Taxonomy" id="85552"/>
    <lineage>
        <taxon>Eukaryota</taxon>
        <taxon>Metazoa</taxon>
        <taxon>Ecdysozoa</taxon>
        <taxon>Arthropoda</taxon>
        <taxon>Crustacea</taxon>
        <taxon>Multicrustacea</taxon>
        <taxon>Malacostraca</taxon>
        <taxon>Eumalacostraca</taxon>
        <taxon>Eucarida</taxon>
        <taxon>Decapoda</taxon>
        <taxon>Pleocyemata</taxon>
        <taxon>Brachyura</taxon>
        <taxon>Eubrachyura</taxon>
        <taxon>Portunoidea</taxon>
        <taxon>Portunidae</taxon>
        <taxon>Portuninae</taxon>
        <taxon>Scylla</taxon>
    </lineage>
</organism>
<feature type="compositionally biased region" description="Acidic residues" evidence="1">
    <location>
        <begin position="226"/>
        <end position="240"/>
    </location>
</feature>
<evidence type="ECO:0000256" key="1">
    <source>
        <dbReference type="SAM" id="MobiDB-lite"/>
    </source>
</evidence>
<dbReference type="AlphaFoldDB" id="A0AAW0SDY0"/>
<dbReference type="Proteomes" id="UP001487740">
    <property type="component" value="Unassembled WGS sequence"/>
</dbReference>
<feature type="region of interest" description="Disordered" evidence="1">
    <location>
        <begin position="226"/>
        <end position="278"/>
    </location>
</feature>
<evidence type="ECO:0000313" key="2">
    <source>
        <dbReference type="EMBL" id="KAK8373199.1"/>
    </source>
</evidence>
<gene>
    <name evidence="2" type="ORF">O3P69_012444</name>
</gene>
<reference evidence="2 3" key="1">
    <citation type="submission" date="2023-03" db="EMBL/GenBank/DDBJ databases">
        <title>High-quality genome of Scylla paramamosain provides insights in environmental adaptation.</title>
        <authorList>
            <person name="Zhang L."/>
        </authorList>
    </citation>
    <scope>NUCLEOTIDE SEQUENCE [LARGE SCALE GENOMIC DNA]</scope>
    <source>
        <strain evidence="2">LZ_2023a</strain>
        <tissue evidence="2">Muscle</tissue>
    </source>
</reference>
<keyword evidence="3" id="KW-1185">Reference proteome</keyword>
<accession>A0AAW0SDY0</accession>
<dbReference type="EMBL" id="JARAKH010001305">
    <property type="protein sequence ID" value="KAK8373199.1"/>
    <property type="molecule type" value="Genomic_DNA"/>
</dbReference>
<comment type="caution">
    <text evidence="2">The sequence shown here is derived from an EMBL/GenBank/DDBJ whole genome shotgun (WGS) entry which is preliminary data.</text>
</comment>
<sequence length="314" mass="33390">MLAKCGAHRDVIDCPRGGVSSVSPRRCVLSVPAAVCPQCPRGGVSSVSPRRCVLSVPAAVCPQCPRAGVSSVSPRRCVLSVPAPVCPQCPRGGVSSVSPRRCVLSVPAAVCPQCPRGGVSSVSPRRCVLSVPAPVCPQCPRAGVSSVSPRRCVLSVPAPVCPRGVIPLMPERRARRIALRCRKEMDERVSAVKTGSLQALTMPFHKKIPKVLSEANISALLDDEGVTEIGDSDSSDDTNDPDYSGESGTEEDDCEVDDVAHSQQPHPAVHRYSHNLQNGKPQNVQILYRMGTSMVVQDHLTHQAHVKVNTTHCT</sequence>